<gene>
    <name evidence="2" type="ORF">CMEL01_09355</name>
</gene>
<dbReference type="Proteomes" id="UP001239795">
    <property type="component" value="Unassembled WGS sequence"/>
</dbReference>
<protein>
    <submittedName>
        <fullName evidence="2">Uncharacterized protein</fullName>
    </submittedName>
</protein>
<organism evidence="2 3">
    <name type="scientific">Colletotrichum melonis</name>
    <dbReference type="NCBI Taxonomy" id="1209925"/>
    <lineage>
        <taxon>Eukaryota</taxon>
        <taxon>Fungi</taxon>
        <taxon>Dikarya</taxon>
        <taxon>Ascomycota</taxon>
        <taxon>Pezizomycotina</taxon>
        <taxon>Sordariomycetes</taxon>
        <taxon>Hypocreomycetidae</taxon>
        <taxon>Glomerellales</taxon>
        <taxon>Glomerellaceae</taxon>
        <taxon>Colletotrichum</taxon>
        <taxon>Colletotrichum acutatum species complex</taxon>
    </lineage>
</organism>
<comment type="caution">
    <text evidence="2">The sequence shown here is derived from an EMBL/GenBank/DDBJ whole genome shotgun (WGS) entry which is preliminary data.</text>
</comment>
<feature type="non-terminal residue" evidence="2">
    <location>
        <position position="1"/>
    </location>
</feature>
<feature type="region of interest" description="Disordered" evidence="1">
    <location>
        <begin position="1"/>
        <end position="56"/>
    </location>
</feature>
<dbReference type="AlphaFoldDB" id="A0AAI9TZF5"/>
<evidence type="ECO:0000313" key="3">
    <source>
        <dbReference type="Proteomes" id="UP001239795"/>
    </source>
</evidence>
<feature type="compositionally biased region" description="Basic and acidic residues" evidence="1">
    <location>
        <begin position="18"/>
        <end position="34"/>
    </location>
</feature>
<proteinExistence type="predicted"/>
<reference evidence="2 3" key="1">
    <citation type="submission" date="2016-10" db="EMBL/GenBank/DDBJ databases">
        <title>The genome sequence of Colletotrichum fioriniae PJ7.</title>
        <authorList>
            <person name="Baroncelli R."/>
        </authorList>
    </citation>
    <scope>NUCLEOTIDE SEQUENCE [LARGE SCALE GENOMIC DNA]</scope>
    <source>
        <strain evidence="2">Col 31</strain>
    </source>
</reference>
<name>A0AAI9TZF5_9PEZI</name>
<accession>A0AAI9TZF5</accession>
<sequence>RTFPSSCLPKHLGRNLSRRTEQRAEQRAEQEHTHAPAPAPAHIPSTQQQRQEAGAEARCRQVLPSLLLDRPVPPSPHFAKKPPLSNNETPPHLCPFSHSPSRKTVCCQSRISAIYLVVSPLNFAIRPVPYQIQISTRRFARCQTTPFNPSLTLTHLAKINLAEPFPNPSRRQSPGCS</sequence>
<feature type="compositionally biased region" description="Low complexity" evidence="1">
    <location>
        <begin position="40"/>
        <end position="52"/>
    </location>
</feature>
<dbReference type="EMBL" id="MLGG01000079">
    <property type="protein sequence ID" value="KAK1447516.1"/>
    <property type="molecule type" value="Genomic_DNA"/>
</dbReference>
<keyword evidence="3" id="KW-1185">Reference proteome</keyword>
<evidence type="ECO:0000313" key="2">
    <source>
        <dbReference type="EMBL" id="KAK1447516.1"/>
    </source>
</evidence>
<feature type="region of interest" description="Disordered" evidence="1">
    <location>
        <begin position="68"/>
        <end position="91"/>
    </location>
</feature>
<evidence type="ECO:0000256" key="1">
    <source>
        <dbReference type="SAM" id="MobiDB-lite"/>
    </source>
</evidence>